<dbReference type="OrthoDB" id="4870342at2"/>
<evidence type="ECO:0008006" key="6">
    <source>
        <dbReference type="Google" id="ProtNLM"/>
    </source>
</evidence>
<proteinExistence type="predicted"/>
<dbReference type="EMBL" id="JACHVT010000002">
    <property type="protein sequence ID" value="MBB2985637.1"/>
    <property type="molecule type" value="Genomic_DNA"/>
</dbReference>
<evidence type="ECO:0000256" key="1">
    <source>
        <dbReference type="SAM" id="SignalP"/>
    </source>
</evidence>
<reference evidence="2 5" key="2">
    <citation type="submission" date="2020-08" db="EMBL/GenBank/DDBJ databases">
        <title>Genomic Encyclopedia of Type Strains, Phase IV (KMG-V): Genome sequencing to study the core and pangenomes of soil and plant-associated prokaryotes.</title>
        <authorList>
            <person name="Whitman W."/>
        </authorList>
    </citation>
    <scope>NUCLEOTIDE SEQUENCE [LARGE SCALE GENOMIC DNA]</scope>
    <source>
        <strain evidence="2 5">B3ACCR2</strain>
    </source>
</reference>
<gene>
    <name evidence="3" type="ORF">DFJ68_1835</name>
    <name evidence="2" type="ORF">FHW14_000786</name>
</gene>
<sequence length="152" mass="15652">MNATTRSTRSTRSTRAARRAARPLAALGAALVVAGGVALAPAASASGGHDTEVRASGTCSSGAAWKLKAKDEDRRVEVELEVDSNRVGQSWRVTLSDNGTTVFTGTRVTTAPSGSFDVERVIANRAGQDVIRAVATNVSTGETCRGSVTYAG</sequence>
<evidence type="ECO:0000313" key="4">
    <source>
        <dbReference type="Proteomes" id="UP000278440"/>
    </source>
</evidence>
<dbReference type="AlphaFoldDB" id="A0A495XV01"/>
<comment type="caution">
    <text evidence="3">The sequence shown here is derived from an EMBL/GenBank/DDBJ whole genome shotgun (WGS) entry which is preliminary data.</text>
</comment>
<feature type="signal peptide" evidence="1">
    <location>
        <begin position="1"/>
        <end position="45"/>
    </location>
</feature>
<keyword evidence="4" id="KW-1185">Reference proteome</keyword>
<dbReference type="EMBL" id="RBXT01000001">
    <property type="protein sequence ID" value="RKT78390.1"/>
    <property type="molecule type" value="Genomic_DNA"/>
</dbReference>
<dbReference type="RefSeq" id="WP_121032583.1">
    <property type="nucleotide sequence ID" value="NZ_JACHVT010000002.1"/>
</dbReference>
<keyword evidence="1" id="KW-0732">Signal</keyword>
<name>A0A495XV01_9MICO</name>
<dbReference type="Proteomes" id="UP000590811">
    <property type="component" value="Unassembled WGS sequence"/>
</dbReference>
<evidence type="ECO:0000313" key="2">
    <source>
        <dbReference type="EMBL" id="MBB2985637.1"/>
    </source>
</evidence>
<dbReference type="Proteomes" id="UP000278440">
    <property type="component" value="Unassembled WGS sequence"/>
</dbReference>
<dbReference type="PROSITE" id="PS51318">
    <property type="entry name" value="TAT"/>
    <property type="match status" value="1"/>
</dbReference>
<evidence type="ECO:0000313" key="5">
    <source>
        <dbReference type="Proteomes" id="UP000590811"/>
    </source>
</evidence>
<dbReference type="InterPro" id="IPR006311">
    <property type="entry name" value="TAT_signal"/>
</dbReference>
<organism evidence="3 4">
    <name type="scientific">Terracoccus luteus</name>
    <dbReference type="NCBI Taxonomy" id="53356"/>
    <lineage>
        <taxon>Bacteria</taxon>
        <taxon>Bacillati</taxon>
        <taxon>Actinomycetota</taxon>
        <taxon>Actinomycetes</taxon>
        <taxon>Micrococcales</taxon>
        <taxon>Intrasporangiaceae</taxon>
        <taxon>Terracoccus</taxon>
    </lineage>
</organism>
<feature type="chain" id="PRO_5036355871" description="Secreted protein" evidence="1">
    <location>
        <begin position="46"/>
        <end position="152"/>
    </location>
</feature>
<reference evidence="3 4" key="1">
    <citation type="submission" date="2018-10" db="EMBL/GenBank/DDBJ databases">
        <title>Sequencing the genomes of 1000 actinobacteria strains.</title>
        <authorList>
            <person name="Klenk H.-P."/>
        </authorList>
    </citation>
    <scope>NUCLEOTIDE SEQUENCE [LARGE SCALE GENOMIC DNA]</scope>
    <source>
        <strain evidence="3 4">DSM 44267</strain>
    </source>
</reference>
<protein>
    <recommendedName>
        <fullName evidence="6">Secreted protein</fullName>
    </recommendedName>
</protein>
<accession>A0A495XV01</accession>
<evidence type="ECO:0000313" key="3">
    <source>
        <dbReference type="EMBL" id="RKT78390.1"/>
    </source>
</evidence>